<dbReference type="InterPro" id="IPR019734">
    <property type="entry name" value="TPR_rpt"/>
</dbReference>
<gene>
    <name evidence="1" type="primary">pilW</name>
    <name evidence="1" type="ORF">GSF12_06160</name>
</gene>
<name>A0A6P1KFS0_FAUOS</name>
<dbReference type="Pfam" id="PF13432">
    <property type="entry name" value="TPR_16"/>
    <property type="match status" value="2"/>
</dbReference>
<dbReference type="InterPro" id="IPR052943">
    <property type="entry name" value="TMTC_O-mannosyl-trnsfr"/>
</dbReference>
<reference evidence="1" key="1">
    <citation type="journal article" date="2020" name="Microbiol. Resour. Announc.">
        <title>Complete Genome Sequence of Moraxella osloensis Strain YV1, Isolated from an Australian Wastewater Treatment Plant.</title>
        <authorList>
            <person name="Batinovic S."/>
            <person name="Rice D.T.F."/>
            <person name="Seviour R.J."/>
            <person name="Petrovski S."/>
        </authorList>
    </citation>
    <scope>NUCLEOTIDE SEQUENCE</scope>
    <source>
        <strain evidence="1">YV1</strain>
    </source>
</reference>
<organism evidence="1">
    <name type="scientific">Faucicola osloensis</name>
    <name type="common">Moraxella osloensis</name>
    <dbReference type="NCBI Taxonomy" id="34062"/>
    <lineage>
        <taxon>Bacteria</taxon>
        <taxon>Pseudomonadati</taxon>
        <taxon>Pseudomonadota</taxon>
        <taxon>Gammaproteobacteria</taxon>
        <taxon>Moraxellales</taxon>
        <taxon>Moraxellaceae</taxon>
        <taxon>Faucicola</taxon>
    </lineage>
</organism>
<dbReference type="Gene3D" id="1.25.40.10">
    <property type="entry name" value="Tetratricopeptide repeat domain"/>
    <property type="match status" value="1"/>
</dbReference>
<dbReference type="PANTHER" id="PTHR44809:SF1">
    <property type="entry name" value="PROTEIN O-MANNOSYL-TRANSFERASE TMTC1"/>
    <property type="match status" value="1"/>
</dbReference>
<dbReference type="InterPro" id="IPR011990">
    <property type="entry name" value="TPR-like_helical_dom_sf"/>
</dbReference>
<dbReference type="SUPFAM" id="SSF48452">
    <property type="entry name" value="TPR-like"/>
    <property type="match status" value="1"/>
</dbReference>
<dbReference type="PANTHER" id="PTHR44809">
    <property type="match status" value="1"/>
</dbReference>
<dbReference type="InterPro" id="IPR013360">
    <property type="entry name" value="Pilus_4_PilW"/>
</dbReference>
<dbReference type="AlphaFoldDB" id="A0A6P1KFS0"/>
<sequence length="322" mass="35627">MPPCHSRQTHLYHSQPAILCQLDDNHIEDNDKMPGKSNFLSKVFLSKIFAVGMIALSSFTLCLTGCTTTRQVTTQTVTASDPSRWEKNPEEIARIRTAIAAEYIRGGKLDDAKRQLESALKSYPKSAEANDMMGVLLQQEGSPRNMQKAEAYFKNAIALNPDFSQANNNYGVYLAQLSRNQEAIAQFQIAGSALGYDGRASALENLGRTALKVKNKPLAIQSFIKALDANRQSIVARTELIDILLADGKFLEAQALYNDLVKIIGQSNLDPRTLSQGIRLAKLANNPLEMQKLAQQLLDRYPLSDEAKQIRSGLLTPTSTWK</sequence>
<proteinExistence type="predicted"/>
<dbReference type="SMART" id="SM00028">
    <property type="entry name" value="TPR"/>
    <property type="match status" value="3"/>
</dbReference>
<accession>A0A6P1KFS0</accession>
<evidence type="ECO:0000313" key="1">
    <source>
        <dbReference type="EMBL" id="QHG09512.1"/>
    </source>
</evidence>
<dbReference type="NCBIfam" id="TIGR02521">
    <property type="entry name" value="type_IV_pilW"/>
    <property type="match status" value="1"/>
</dbReference>
<dbReference type="EMBL" id="CP047226">
    <property type="protein sequence ID" value="QHG09512.1"/>
    <property type="molecule type" value="Genomic_DNA"/>
</dbReference>
<protein>
    <submittedName>
        <fullName evidence="1">Type IV pilus biogenesis/stability protein PilW</fullName>
    </submittedName>
</protein>